<name>A0A9P7RQN0_9AGAR</name>
<dbReference type="AlphaFoldDB" id="A0A9P7RQN0"/>
<evidence type="ECO:0000313" key="3">
    <source>
        <dbReference type="Proteomes" id="UP001049176"/>
    </source>
</evidence>
<keyword evidence="1" id="KW-0732">Signal</keyword>
<sequence length="142" mass="15432">MRPLSWLSTLALCLAGTSASPAVSSLSTVPDSTISRITMINNSTQDFVRFMFAFVPVGDENDPQVFWSELAELDSKQTETLPLNWPDGVLVRFSVNNGQGAGASGPLFQMLQSSTCTVTYQASVVFSEQLAPQPLIPRFNLQ</sequence>
<comment type="caution">
    <text evidence="2">The sequence shown here is derived from an EMBL/GenBank/DDBJ whole genome shotgun (WGS) entry which is preliminary data.</text>
</comment>
<organism evidence="2 3">
    <name type="scientific">Marasmius oreades</name>
    <name type="common">fairy-ring Marasmius</name>
    <dbReference type="NCBI Taxonomy" id="181124"/>
    <lineage>
        <taxon>Eukaryota</taxon>
        <taxon>Fungi</taxon>
        <taxon>Dikarya</taxon>
        <taxon>Basidiomycota</taxon>
        <taxon>Agaricomycotina</taxon>
        <taxon>Agaricomycetes</taxon>
        <taxon>Agaricomycetidae</taxon>
        <taxon>Agaricales</taxon>
        <taxon>Marasmiineae</taxon>
        <taxon>Marasmiaceae</taxon>
        <taxon>Marasmius</taxon>
    </lineage>
</organism>
<gene>
    <name evidence="2" type="ORF">E1B28_013276</name>
</gene>
<evidence type="ECO:0008006" key="4">
    <source>
        <dbReference type="Google" id="ProtNLM"/>
    </source>
</evidence>
<proteinExistence type="predicted"/>
<protein>
    <recommendedName>
        <fullName evidence="4">Secreted protein</fullName>
    </recommendedName>
</protein>
<dbReference type="Proteomes" id="UP001049176">
    <property type="component" value="Chromosome 9"/>
</dbReference>
<feature type="chain" id="PRO_5040308873" description="Secreted protein" evidence="1">
    <location>
        <begin position="20"/>
        <end position="142"/>
    </location>
</feature>
<dbReference type="KEGG" id="more:E1B28_013276"/>
<feature type="signal peptide" evidence="1">
    <location>
        <begin position="1"/>
        <end position="19"/>
    </location>
</feature>
<evidence type="ECO:0000313" key="2">
    <source>
        <dbReference type="EMBL" id="KAG7087298.1"/>
    </source>
</evidence>
<accession>A0A9P7RQN0</accession>
<reference evidence="2" key="1">
    <citation type="journal article" date="2021" name="Genome Biol. Evol.">
        <title>The assembled and annotated genome of the fairy-ring fungus Marasmius oreades.</title>
        <authorList>
            <person name="Hiltunen M."/>
            <person name="Ament-Velasquez S.L."/>
            <person name="Johannesson H."/>
        </authorList>
    </citation>
    <scope>NUCLEOTIDE SEQUENCE</scope>
    <source>
        <strain evidence="2">03SP1</strain>
    </source>
</reference>
<dbReference type="EMBL" id="CM032189">
    <property type="protein sequence ID" value="KAG7087298.1"/>
    <property type="molecule type" value="Genomic_DNA"/>
</dbReference>
<keyword evidence="3" id="KW-1185">Reference proteome</keyword>
<dbReference type="RefSeq" id="XP_043003769.1">
    <property type="nucleotide sequence ID" value="XM_043158422.1"/>
</dbReference>
<dbReference type="GeneID" id="66082351"/>
<dbReference type="OrthoDB" id="10465168at2759"/>
<evidence type="ECO:0000256" key="1">
    <source>
        <dbReference type="SAM" id="SignalP"/>
    </source>
</evidence>